<protein>
    <submittedName>
        <fullName evidence="1">Uncharacterized protein</fullName>
    </submittedName>
</protein>
<evidence type="ECO:0000313" key="1">
    <source>
        <dbReference type="EMBL" id="KAE8381581.1"/>
    </source>
</evidence>
<organism evidence="1 2">
    <name type="scientific">Aspergillus bertholletiae</name>
    <dbReference type="NCBI Taxonomy" id="1226010"/>
    <lineage>
        <taxon>Eukaryota</taxon>
        <taxon>Fungi</taxon>
        <taxon>Dikarya</taxon>
        <taxon>Ascomycota</taxon>
        <taxon>Pezizomycotina</taxon>
        <taxon>Eurotiomycetes</taxon>
        <taxon>Eurotiomycetidae</taxon>
        <taxon>Eurotiales</taxon>
        <taxon>Aspergillaceae</taxon>
        <taxon>Aspergillus</taxon>
        <taxon>Aspergillus subgen. Circumdati</taxon>
    </lineage>
</organism>
<proteinExistence type="predicted"/>
<dbReference type="EMBL" id="ML736170">
    <property type="protein sequence ID" value="KAE8381581.1"/>
    <property type="molecule type" value="Genomic_DNA"/>
</dbReference>
<evidence type="ECO:0000313" key="2">
    <source>
        <dbReference type="Proteomes" id="UP000326198"/>
    </source>
</evidence>
<name>A0A5N7BIH3_9EURO</name>
<dbReference type="Proteomes" id="UP000326198">
    <property type="component" value="Unassembled WGS sequence"/>
</dbReference>
<dbReference type="AlphaFoldDB" id="A0A5N7BIH3"/>
<dbReference type="OrthoDB" id="4202165at2759"/>
<reference evidence="1 2" key="1">
    <citation type="submission" date="2019-04" db="EMBL/GenBank/DDBJ databases">
        <title>Friends and foes A comparative genomics studyof 23 Aspergillus species from section Flavi.</title>
        <authorList>
            <consortium name="DOE Joint Genome Institute"/>
            <person name="Kjaerbolling I."/>
            <person name="Vesth T."/>
            <person name="Frisvad J.C."/>
            <person name="Nybo J.L."/>
            <person name="Theobald S."/>
            <person name="Kildgaard S."/>
            <person name="Isbrandt T."/>
            <person name="Kuo A."/>
            <person name="Sato A."/>
            <person name="Lyhne E.K."/>
            <person name="Kogle M.E."/>
            <person name="Wiebenga A."/>
            <person name="Kun R.S."/>
            <person name="Lubbers R.J."/>
            <person name="Makela M.R."/>
            <person name="Barry K."/>
            <person name="Chovatia M."/>
            <person name="Clum A."/>
            <person name="Daum C."/>
            <person name="Haridas S."/>
            <person name="He G."/>
            <person name="LaButti K."/>
            <person name="Lipzen A."/>
            <person name="Mondo S."/>
            <person name="Riley R."/>
            <person name="Salamov A."/>
            <person name="Simmons B.A."/>
            <person name="Magnuson J.K."/>
            <person name="Henrissat B."/>
            <person name="Mortensen U.H."/>
            <person name="Larsen T.O."/>
            <person name="Devries R.P."/>
            <person name="Grigoriev I.V."/>
            <person name="Machida M."/>
            <person name="Baker S.E."/>
            <person name="Andersen M.R."/>
        </authorList>
    </citation>
    <scope>NUCLEOTIDE SEQUENCE [LARGE SCALE GENOMIC DNA]</scope>
    <source>
        <strain evidence="1 2">IBT 29228</strain>
    </source>
</reference>
<keyword evidence="2" id="KW-1185">Reference proteome</keyword>
<accession>A0A5N7BIH3</accession>
<sequence length="238" mass="27234">MEQPPHKETSSRQIVAPIVREAAKALADKNIPMVEYGQQIQWRHGEPVVLLLVEWAVPDTLLSPASQILFDHGFPCVPPPKRLTDMYGKWERACIIHKLGPSSLHLYPLSFVGLELQDTIEVTSTFDHTLKVLTPSPSMYMASLIRHLLNHPVGDSSRSRAHDDLISLVAFYIFHEEPLNTKDGEWEDNESEEHFQKRVEDAVREMKTWDWSGDTRDYLCIAEAVVRDCRSVYQLSNC</sequence>
<gene>
    <name evidence="1" type="ORF">BDV26DRAFT_255432</name>
</gene>